<dbReference type="PANTHER" id="PTHR38645">
    <property type="entry name" value="CHROMOSOME 9, WHOLE GENOME SHOTGUN SEQUENCE"/>
    <property type="match status" value="1"/>
</dbReference>
<dbReference type="OrthoDB" id="21418at2759"/>
<dbReference type="InterPro" id="IPR029196">
    <property type="entry name" value="HAPSTR1-like"/>
</dbReference>
<organism evidence="1 2">
    <name type="scientific">Suhomyces tanzawaensis NRRL Y-17324</name>
    <dbReference type="NCBI Taxonomy" id="984487"/>
    <lineage>
        <taxon>Eukaryota</taxon>
        <taxon>Fungi</taxon>
        <taxon>Dikarya</taxon>
        <taxon>Ascomycota</taxon>
        <taxon>Saccharomycotina</taxon>
        <taxon>Pichiomycetes</taxon>
        <taxon>Debaryomycetaceae</taxon>
        <taxon>Suhomyces</taxon>
    </lineage>
</organism>
<feature type="non-terminal residue" evidence="1">
    <location>
        <position position="169"/>
    </location>
</feature>
<dbReference type="GeneID" id="30983049"/>
<dbReference type="PANTHER" id="PTHR38645:SF1">
    <property type="entry name" value="YALI0F12243P"/>
    <property type="match status" value="1"/>
</dbReference>
<dbReference type="EMBL" id="KV453911">
    <property type="protein sequence ID" value="ODV79954.1"/>
    <property type="molecule type" value="Genomic_DNA"/>
</dbReference>
<proteinExistence type="predicted"/>
<gene>
    <name evidence="1" type="ORF">CANTADRAFT_42549</name>
</gene>
<name>A0A1E4SKC5_9ASCO</name>
<dbReference type="AlphaFoldDB" id="A0A1E4SKC5"/>
<dbReference type="Proteomes" id="UP000094285">
    <property type="component" value="Unassembled WGS sequence"/>
</dbReference>
<keyword evidence="2" id="KW-1185">Reference proteome</keyword>
<dbReference type="Pfam" id="PF15251">
    <property type="entry name" value="TAPR1-like"/>
    <property type="match status" value="1"/>
</dbReference>
<dbReference type="RefSeq" id="XP_020065076.1">
    <property type="nucleotide sequence ID" value="XM_020208913.1"/>
</dbReference>
<sequence>MDLSNLSFDLPPTKPVNQTAIDDLSRDLTTEFKNAAKSVAKLYNSSVAGNSTSPNHKAEFANAAKSVAALYRTTHNATLLLQYNGYLNCLDDLLEIIANDGDVENWALTKRAEITNMNNAEDKAEVADKPASASSELFQFPHEFKFSFNHDLQPKRPFVPGMAPLSVEH</sequence>
<evidence type="ECO:0000313" key="1">
    <source>
        <dbReference type="EMBL" id="ODV79954.1"/>
    </source>
</evidence>
<accession>A0A1E4SKC5</accession>
<reference evidence="2" key="1">
    <citation type="submission" date="2016-05" db="EMBL/GenBank/DDBJ databases">
        <title>Comparative genomics of biotechnologically important yeasts.</title>
        <authorList>
            <consortium name="DOE Joint Genome Institute"/>
            <person name="Riley R."/>
            <person name="Haridas S."/>
            <person name="Wolfe K.H."/>
            <person name="Lopes M.R."/>
            <person name="Hittinger C.T."/>
            <person name="Goker M."/>
            <person name="Salamov A."/>
            <person name="Wisecaver J."/>
            <person name="Long T.M."/>
            <person name="Aerts A.L."/>
            <person name="Barry K."/>
            <person name="Choi C."/>
            <person name="Clum A."/>
            <person name="Coughlan A.Y."/>
            <person name="Deshpande S."/>
            <person name="Douglass A.P."/>
            <person name="Hanson S.J."/>
            <person name="Klenk H.-P."/>
            <person name="Labutti K."/>
            <person name="Lapidus A."/>
            <person name="Lindquist E."/>
            <person name="Lipzen A."/>
            <person name="Meier-Kolthoff J.P."/>
            <person name="Ohm R.A."/>
            <person name="Otillar R.P."/>
            <person name="Pangilinan J."/>
            <person name="Peng Y."/>
            <person name="Rokas A."/>
            <person name="Rosa C.A."/>
            <person name="Scheuner C."/>
            <person name="Sibirny A.A."/>
            <person name="Slot J.C."/>
            <person name="Stielow J.B."/>
            <person name="Sun H."/>
            <person name="Kurtzman C.P."/>
            <person name="Blackwell M."/>
            <person name="Grigoriev I.V."/>
            <person name="Jeffries T.W."/>
        </authorList>
    </citation>
    <scope>NUCLEOTIDE SEQUENCE [LARGE SCALE GENOMIC DNA]</scope>
    <source>
        <strain evidence="2">NRRL Y-17324</strain>
    </source>
</reference>
<evidence type="ECO:0000313" key="2">
    <source>
        <dbReference type="Proteomes" id="UP000094285"/>
    </source>
</evidence>
<protein>
    <submittedName>
        <fullName evidence="1">Uncharacterized protein</fullName>
    </submittedName>
</protein>